<dbReference type="EMBL" id="RBWW01000001">
    <property type="protein sequence ID" value="RKS82157.1"/>
    <property type="molecule type" value="Genomic_DNA"/>
</dbReference>
<evidence type="ECO:0000313" key="2">
    <source>
        <dbReference type="Proteomes" id="UP000268233"/>
    </source>
</evidence>
<gene>
    <name evidence="1" type="ORF">BDK61_1456</name>
</gene>
<reference evidence="1 2" key="1">
    <citation type="submission" date="2018-10" db="EMBL/GenBank/DDBJ databases">
        <title>Genomic Encyclopedia of Archaeal and Bacterial Type Strains, Phase II (KMG-II): from individual species to whole genera.</title>
        <authorList>
            <person name="Goeker M."/>
        </authorList>
    </citation>
    <scope>NUCLEOTIDE SEQUENCE [LARGE SCALE GENOMIC DNA]</scope>
    <source>
        <strain evidence="1 2">DSM 11927</strain>
    </source>
</reference>
<name>A0A495R4A2_9EURY</name>
<evidence type="ECO:0000313" key="1">
    <source>
        <dbReference type="EMBL" id="RKS82157.1"/>
    </source>
</evidence>
<comment type="caution">
    <text evidence="1">The sequence shown here is derived from an EMBL/GenBank/DDBJ whole genome shotgun (WGS) entry which is preliminary data.</text>
</comment>
<organism evidence="1 2">
    <name type="scientific">Haloarcula quadrata</name>
    <dbReference type="NCBI Taxonomy" id="182779"/>
    <lineage>
        <taxon>Archaea</taxon>
        <taxon>Methanobacteriati</taxon>
        <taxon>Methanobacteriota</taxon>
        <taxon>Stenosarchaea group</taxon>
        <taxon>Halobacteria</taxon>
        <taxon>Halobacteriales</taxon>
        <taxon>Haloarculaceae</taxon>
        <taxon>Haloarcula</taxon>
    </lineage>
</organism>
<sequence length="122" mass="13661">MAGHPPYLSVTKTLIRINAAAVEEYLPGDVDPERHGMTFDVDADDGRVYIEFVEGVGGSDVYSINVKESGYHASASQVRKQILDEYGVGRYDCWWDDDAGCLVADLTTEVMEPQNRFRWKPS</sequence>
<keyword evidence="2" id="KW-1185">Reference proteome</keyword>
<protein>
    <submittedName>
        <fullName evidence="1">Uncharacterized protein</fullName>
    </submittedName>
</protein>
<dbReference type="RefSeq" id="WP_121302847.1">
    <property type="nucleotide sequence ID" value="NZ_RBWW01000001.1"/>
</dbReference>
<dbReference type="AlphaFoldDB" id="A0A495R4A2"/>
<proteinExistence type="predicted"/>
<dbReference type="Proteomes" id="UP000268233">
    <property type="component" value="Unassembled WGS sequence"/>
</dbReference>
<accession>A0A495R4A2</accession>